<evidence type="ECO:0000313" key="2">
    <source>
        <dbReference type="EMBL" id="RBP37775.1"/>
    </source>
</evidence>
<gene>
    <name evidence="2" type="ORF">DES53_113158</name>
</gene>
<dbReference type="PROSITE" id="PS51257">
    <property type="entry name" value="PROKAR_LIPOPROTEIN"/>
    <property type="match status" value="1"/>
</dbReference>
<dbReference type="RefSeq" id="WP_170157448.1">
    <property type="nucleotide sequence ID" value="NZ_QNRR01000013.1"/>
</dbReference>
<dbReference type="Proteomes" id="UP000253426">
    <property type="component" value="Unassembled WGS sequence"/>
</dbReference>
<evidence type="ECO:0000256" key="1">
    <source>
        <dbReference type="SAM" id="Phobius"/>
    </source>
</evidence>
<protein>
    <submittedName>
        <fullName evidence="2">Uncharacterized protein</fullName>
    </submittedName>
</protein>
<proteinExistence type="predicted"/>
<sequence length="53" mass="5460">MRRSVASSIGLFAGGGACVAGILYAFPHLDARWVGLVCVVMALIPLAERGTGK</sequence>
<accession>A0A366H9K3</accession>
<feature type="transmembrane region" description="Helical" evidence="1">
    <location>
        <begin position="30"/>
        <end position="47"/>
    </location>
</feature>
<dbReference type="AlphaFoldDB" id="A0A366H9K3"/>
<evidence type="ECO:0000313" key="3">
    <source>
        <dbReference type="Proteomes" id="UP000253426"/>
    </source>
</evidence>
<reference evidence="2 3" key="1">
    <citation type="submission" date="2018-06" db="EMBL/GenBank/DDBJ databases">
        <title>Genomic Encyclopedia of Type Strains, Phase IV (KMG-IV): sequencing the most valuable type-strain genomes for metagenomic binning, comparative biology and taxonomic classification.</title>
        <authorList>
            <person name="Goeker M."/>
        </authorList>
    </citation>
    <scope>NUCLEOTIDE SEQUENCE [LARGE SCALE GENOMIC DNA]</scope>
    <source>
        <strain evidence="2 3">DSM 25532</strain>
    </source>
</reference>
<keyword evidence="1" id="KW-0812">Transmembrane</keyword>
<comment type="caution">
    <text evidence="2">The sequence shown here is derived from an EMBL/GenBank/DDBJ whole genome shotgun (WGS) entry which is preliminary data.</text>
</comment>
<keyword evidence="1" id="KW-1133">Transmembrane helix</keyword>
<name>A0A366H9K3_9BACT</name>
<keyword evidence="3" id="KW-1185">Reference proteome</keyword>
<keyword evidence="1" id="KW-0472">Membrane</keyword>
<organism evidence="2 3">
    <name type="scientific">Roseimicrobium gellanilyticum</name>
    <dbReference type="NCBI Taxonomy" id="748857"/>
    <lineage>
        <taxon>Bacteria</taxon>
        <taxon>Pseudomonadati</taxon>
        <taxon>Verrucomicrobiota</taxon>
        <taxon>Verrucomicrobiia</taxon>
        <taxon>Verrucomicrobiales</taxon>
        <taxon>Verrucomicrobiaceae</taxon>
        <taxon>Roseimicrobium</taxon>
    </lineage>
</organism>
<dbReference type="EMBL" id="QNRR01000013">
    <property type="protein sequence ID" value="RBP37775.1"/>
    <property type="molecule type" value="Genomic_DNA"/>
</dbReference>